<keyword evidence="2" id="KW-0004">4Fe-4S</keyword>
<dbReference type="NCBIfam" id="TIGR04496">
    <property type="entry name" value="rSAM_XyeB"/>
    <property type="match status" value="1"/>
</dbReference>
<dbReference type="SUPFAM" id="SSF102114">
    <property type="entry name" value="Radical SAM enzymes"/>
    <property type="match status" value="1"/>
</dbReference>
<name>A1JNM0_YERE8</name>
<dbReference type="AlphaFoldDB" id="A1JNM0"/>
<keyword evidence="3" id="KW-0949">S-adenosyl-L-methionine</keyword>
<dbReference type="PROSITE" id="PS01305">
    <property type="entry name" value="MOAA_NIFB_PQQE"/>
    <property type="match status" value="1"/>
</dbReference>
<dbReference type="PATRIC" id="fig|393305.7.peg.1840"/>
<comment type="cofactor">
    <cofactor evidence="1">
        <name>[4Fe-4S] cluster</name>
        <dbReference type="ChEBI" id="CHEBI:49883"/>
    </cofactor>
</comment>
<dbReference type="Pfam" id="PF04055">
    <property type="entry name" value="Radical_SAM"/>
    <property type="match status" value="1"/>
</dbReference>
<dbReference type="InterPro" id="IPR000385">
    <property type="entry name" value="MoaA_NifB_PqqE_Fe-S-bd_CS"/>
</dbReference>
<dbReference type="eggNOG" id="COG0641">
    <property type="taxonomic scope" value="Bacteria"/>
</dbReference>
<reference evidence="8 9" key="1">
    <citation type="journal article" date="2006" name="PLoS Genet.">
        <title>The complete genome sequence and comparative genome analysis of the high pathogenicity Yersinia enterocolitica strain 8081.</title>
        <authorList>
            <person name="Thomson N.R."/>
            <person name="Howard S."/>
            <person name="Wren B.W."/>
            <person name="Holden M.T.G."/>
            <person name="Crossman L."/>
            <person name="Challis G.L."/>
            <person name="Churcher C."/>
            <person name="Mungall K."/>
            <person name="Brooks K."/>
            <person name="Chillingworth T."/>
            <person name="Feltwell T."/>
            <person name="Abdellah Z."/>
            <person name="Hauser H."/>
            <person name="Jagels K."/>
            <person name="Maddison M."/>
            <person name="Moule S."/>
            <person name="Sanders M."/>
            <person name="Whitehead S."/>
            <person name="Quail M.A."/>
            <person name="Dougan G."/>
            <person name="Parkhill J."/>
            <person name="Prentice M.B."/>
        </authorList>
    </citation>
    <scope>NUCLEOTIDE SEQUENCE [LARGE SCALE GENOMIC DNA]</scope>
    <source>
        <strain evidence="9">NCTC 13174 / 8081</strain>
    </source>
</reference>
<dbReference type="KEGG" id="yen:YE1698"/>
<dbReference type="InterPro" id="IPR030989">
    <property type="entry name" value="rSAM_SPASM_XyeB"/>
</dbReference>
<dbReference type="InterPro" id="IPR013785">
    <property type="entry name" value="Aldolase_TIM"/>
</dbReference>
<evidence type="ECO:0000256" key="4">
    <source>
        <dbReference type="ARBA" id="ARBA00022723"/>
    </source>
</evidence>
<dbReference type="GO" id="GO:0051539">
    <property type="term" value="F:4 iron, 4 sulfur cluster binding"/>
    <property type="evidence" value="ECO:0007669"/>
    <property type="project" value="UniProtKB-KW"/>
</dbReference>
<dbReference type="Proteomes" id="UP000000642">
    <property type="component" value="Chromosome"/>
</dbReference>
<dbReference type="EMBL" id="AM286415">
    <property type="protein sequence ID" value="CAL11773.1"/>
    <property type="molecule type" value="Genomic_DNA"/>
</dbReference>
<dbReference type="CDD" id="cd01335">
    <property type="entry name" value="Radical_SAM"/>
    <property type="match status" value="1"/>
</dbReference>
<dbReference type="SFLD" id="SFLDG01386">
    <property type="entry name" value="main_SPASM_domain-containing"/>
    <property type="match status" value="2"/>
</dbReference>
<dbReference type="SFLD" id="SFLDG01067">
    <property type="entry name" value="SPASM/twitch_domain_containing"/>
    <property type="match status" value="2"/>
</dbReference>
<evidence type="ECO:0000313" key="8">
    <source>
        <dbReference type="EMBL" id="CAL11773.1"/>
    </source>
</evidence>
<dbReference type="SFLD" id="SFLDG01072">
    <property type="entry name" value="dehydrogenase_like"/>
    <property type="match status" value="1"/>
</dbReference>
<dbReference type="InterPro" id="IPR058240">
    <property type="entry name" value="rSAM_sf"/>
</dbReference>
<gene>
    <name evidence="8" type="ordered locus">YE1698</name>
</gene>
<evidence type="ECO:0000256" key="1">
    <source>
        <dbReference type="ARBA" id="ARBA00001966"/>
    </source>
</evidence>
<dbReference type="PANTHER" id="PTHR43273">
    <property type="entry name" value="ANAEROBIC SULFATASE-MATURATING ENZYME HOMOLOG ASLB-RELATED"/>
    <property type="match status" value="1"/>
</dbReference>
<evidence type="ECO:0000259" key="7">
    <source>
        <dbReference type="Pfam" id="PF04055"/>
    </source>
</evidence>
<protein>
    <recommendedName>
        <fullName evidence="7">Radical SAM core domain-containing protein</fullName>
    </recommendedName>
</protein>
<dbReference type="Gene3D" id="3.20.20.70">
    <property type="entry name" value="Aldolase class I"/>
    <property type="match status" value="1"/>
</dbReference>
<dbReference type="InterPro" id="IPR007197">
    <property type="entry name" value="rSAM"/>
</dbReference>
<organism evidence="8 9">
    <name type="scientific">Yersinia enterocolitica serotype O:8 / biotype 1B (strain NCTC 13174 / 8081)</name>
    <dbReference type="NCBI Taxonomy" id="393305"/>
    <lineage>
        <taxon>Bacteria</taxon>
        <taxon>Pseudomonadati</taxon>
        <taxon>Pseudomonadota</taxon>
        <taxon>Gammaproteobacteria</taxon>
        <taxon>Enterobacterales</taxon>
        <taxon>Yersiniaceae</taxon>
        <taxon>Yersinia</taxon>
    </lineage>
</organism>
<dbReference type="PANTHER" id="PTHR43273:SF8">
    <property type="entry name" value="RADICAL SAM DOMAIN PROTEIN"/>
    <property type="match status" value="1"/>
</dbReference>
<dbReference type="GO" id="GO:0016491">
    <property type="term" value="F:oxidoreductase activity"/>
    <property type="evidence" value="ECO:0007669"/>
    <property type="project" value="InterPro"/>
</dbReference>
<keyword evidence="6" id="KW-0411">Iron-sulfur</keyword>
<evidence type="ECO:0000256" key="5">
    <source>
        <dbReference type="ARBA" id="ARBA00023004"/>
    </source>
</evidence>
<accession>A1JNM0</accession>
<evidence type="ECO:0000313" key="9">
    <source>
        <dbReference type="Proteomes" id="UP000000642"/>
    </source>
</evidence>
<dbReference type="SFLD" id="SFLDS00029">
    <property type="entry name" value="Radical_SAM"/>
    <property type="match status" value="2"/>
</dbReference>
<evidence type="ECO:0000256" key="3">
    <source>
        <dbReference type="ARBA" id="ARBA00022691"/>
    </source>
</evidence>
<dbReference type="HOGENOM" id="CLU_009273_10_2_6"/>
<proteinExistence type="predicted"/>
<dbReference type="InterPro" id="IPR023867">
    <property type="entry name" value="Sulphatase_maturase_rSAM"/>
</dbReference>
<feature type="domain" description="Radical SAM core" evidence="7">
    <location>
        <begin position="41"/>
        <end position="191"/>
    </location>
</feature>
<dbReference type="SFLD" id="SFLDG01384">
    <property type="entry name" value="thioether_bond_formation_requi"/>
    <property type="match status" value="1"/>
</dbReference>
<sequence>MVALLYTHPLSSMKIIAGSEGRVMLNLLIEKKIRHLEIILKVSERCNINCDYCYVFNKGNSAADDSPARISNKNIHHLVYFLQRACQEYQIDTIQIDFHGGEPLLMKKESFTNMCIQLISGNYCGSQLRLALQTNATLIDNEWIAIFEKYSVNVSISIDGPKHINDRHRLDTKGRSTYEGTVRGLRILQHAYKQGQLPSDPGILCVANAQANGAEIYRHFVDELGVYSFDFLIPDDSYKDAHTDAIGIGRFLNEALDEWIKDNNAKIFVRLFQTHIASLLGQKNSGVLGHTPNVTGIYALTVSSDGFVRVDDTLRSTSDRMFNPIGHLSEVNLSNVFASPQFQEYSSIGQSLPTECEGCIWENICAGGRIVNRFSTKDRFKRKSIYCYSMRTFLSRSSAHLLNMGIKEERIMAAIQA</sequence>
<dbReference type="OrthoDB" id="9782387at2"/>
<keyword evidence="4" id="KW-0479">Metal-binding</keyword>
<dbReference type="GO" id="GO:0046872">
    <property type="term" value="F:metal ion binding"/>
    <property type="evidence" value="ECO:0007669"/>
    <property type="project" value="UniProtKB-KW"/>
</dbReference>
<evidence type="ECO:0000256" key="6">
    <source>
        <dbReference type="ARBA" id="ARBA00023014"/>
    </source>
</evidence>
<keyword evidence="5" id="KW-0408">Iron</keyword>
<evidence type="ECO:0000256" key="2">
    <source>
        <dbReference type="ARBA" id="ARBA00022485"/>
    </source>
</evidence>